<protein>
    <submittedName>
        <fullName evidence="1">Uncharacterized protein</fullName>
    </submittedName>
</protein>
<feature type="non-terminal residue" evidence="1">
    <location>
        <position position="1"/>
    </location>
</feature>
<accession>A0A5J4PQ40</accession>
<dbReference type="AlphaFoldDB" id="A0A5J4PQ40"/>
<comment type="caution">
    <text evidence="1">The sequence shown here is derived from an EMBL/GenBank/DDBJ whole genome shotgun (WGS) entry which is preliminary data.</text>
</comment>
<evidence type="ECO:0000313" key="1">
    <source>
        <dbReference type="EMBL" id="KAA6310669.1"/>
    </source>
</evidence>
<name>A0A5J4PQ40_9ZZZZ</name>
<reference evidence="1" key="1">
    <citation type="submission" date="2019-03" db="EMBL/GenBank/DDBJ databases">
        <title>Single cell metagenomics reveals metabolic interactions within the superorganism composed of flagellate Streblomastix strix and complex community of Bacteroidetes bacteria on its surface.</title>
        <authorList>
            <person name="Treitli S.C."/>
            <person name="Kolisko M."/>
            <person name="Husnik F."/>
            <person name="Keeling P."/>
            <person name="Hampl V."/>
        </authorList>
    </citation>
    <scope>NUCLEOTIDE SEQUENCE</scope>
    <source>
        <strain evidence="1">STM</strain>
    </source>
</reference>
<dbReference type="EMBL" id="SNRY01007309">
    <property type="protein sequence ID" value="KAA6310669.1"/>
    <property type="molecule type" value="Genomic_DNA"/>
</dbReference>
<sequence>ISDDNDLVREGLLLLQNTLIGIFSYGKGKTFPINIDFDAVALID</sequence>
<proteinExistence type="predicted"/>
<organism evidence="1">
    <name type="scientific">termite gut metagenome</name>
    <dbReference type="NCBI Taxonomy" id="433724"/>
    <lineage>
        <taxon>unclassified sequences</taxon>
        <taxon>metagenomes</taxon>
        <taxon>organismal metagenomes</taxon>
    </lineage>
</organism>
<gene>
    <name evidence="1" type="ORF">EZS27_038064</name>
</gene>